<proteinExistence type="predicted"/>
<dbReference type="Proteomes" id="UP001314229">
    <property type="component" value="Unassembled WGS sequence"/>
</dbReference>
<organism evidence="2 3">
    <name type="scientific">Scomber scombrus</name>
    <name type="common">Atlantic mackerel</name>
    <name type="synonym">Scomber vernalis</name>
    <dbReference type="NCBI Taxonomy" id="13677"/>
    <lineage>
        <taxon>Eukaryota</taxon>
        <taxon>Metazoa</taxon>
        <taxon>Chordata</taxon>
        <taxon>Craniata</taxon>
        <taxon>Vertebrata</taxon>
        <taxon>Euteleostomi</taxon>
        <taxon>Actinopterygii</taxon>
        <taxon>Neopterygii</taxon>
        <taxon>Teleostei</taxon>
        <taxon>Neoteleostei</taxon>
        <taxon>Acanthomorphata</taxon>
        <taxon>Pelagiaria</taxon>
        <taxon>Scombriformes</taxon>
        <taxon>Scombridae</taxon>
        <taxon>Scomber</taxon>
    </lineage>
</organism>
<feature type="compositionally biased region" description="Polar residues" evidence="1">
    <location>
        <begin position="90"/>
        <end position="101"/>
    </location>
</feature>
<reference evidence="2 3" key="1">
    <citation type="submission" date="2024-01" db="EMBL/GenBank/DDBJ databases">
        <authorList>
            <person name="Alioto T."/>
            <person name="Alioto T."/>
            <person name="Gomez Garrido J."/>
        </authorList>
    </citation>
    <scope>NUCLEOTIDE SEQUENCE [LARGE SCALE GENOMIC DNA]</scope>
</reference>
<protein>
    <submittedName>
        <fullName evidence="2">Uncharacterized protein</fullName>
    </submittedName>
</protein>
<dbReference type="EMBL" id="CAWUFR010000006">
    <property type="protein sequence ID" value="CAK6951392.1"/>
    <property type="molecule type" value="Genomic_DNA"/>
</dbReference>
<sequence>MYPPKPAEKRLHQLLHNHIYAKLNATPPPQPIPPLEKRPESMLQRLPFLSYSSLPPLPGSALLCGPWPSIHALSVLTEAQGPARMEPIQQPASRCSTKQSSRLQQGAEEGREQEREIGI</sequence>
<name>A0AAV1MXK8_SCOSC</name>
<gene>
    <name evidence="2" type="ORF">FSCOSCO3_A031149</name>
</gene>
<feature type="compositionally biased region" description="Basic and acidic residues" evidence="1">
    <location>
        <begin position="108"/>
        <end position="119"/>
    </location>
</feature>
<evidence type="ECO:0000313" key="2">
    <source>
        <dbReference type="EMBL" id="CAK6951392.1"/>
    </source>
</evidence>
<evidence type="ECO:0000256" key="1">
    <source>
        <dbReference type="SAM" id="MobiDB-lite"/>
    </source>
</evidence>
<dbReference type="AlphaFoldDB" id="A0AAV1MXK8"/>
<accession>A0AAV1MXK8</accession>
<evidence type="ECO:0000313" key="3">
    <source>
        <dbReference type="Proteomes" id="UP001314229"/>
    </source>
</evidence>
<feature type="region of interest" description="Disordered" evidence="1">
    <location>
        <begin position="82"/>
        <end position="119"/>
    </location>
</feature>
<keyword evidence="3" id="KW-1185">Reference proteome</keyword>
<comment type="caution">
    <text evidence="2">The sequence shown here is derived from an EMBL/GenBank/DDBJ whole genome shotgun (WGS) entry which is preliminary data.</text>
</comment>